<evidence type="ECO:0000313" key="3">
    <source>
        <dbReference type="Proteomes" id="UP000719766"/>
    </source>
</evidence>
<gene>
    <name evidence="2" type="ORF">HD556DRAFT_1347984</name>
</gene>
<dbReference type="AlphaFoldDB" id="A0A9P7DNX8"/>
<dbReference type="OrthoDB" id="2686984at2759"/>
<evidence type="ECO:0000313" key="2">
    <source>
        <dbReference type="EMBL" id="KAG1799454.1"/>
    </source>
</evidence>
<evidence type="ECO:0008006" key="4">
    <source>
        <dbReference type="Google" id="ProtNLM"/>
    </source>
</evidence>
<feature type="chain" id="PRO_5040305597" description="Hydrophobin" evidence="1">
    <location>
        <begin position="24"/>
        <end position="80"/>
    </location>
</feature>
<name>A0A9P7DNX8_9AGAM</name>
<sequence length="80" mass="8634">MHFSFLRVVAAVAALTRSMSVTAQYCANLGQACGRTSPQDLLCCGDLICGPLRLIPIGVRYFLQVLHPNPKGLGRLSMSQ</sequence>
<dbReference type="PROSITE" id="PS51257">
    <property type="entry name" value="PROKAR_LIPOPROTEIN"/>
    <property type="match status" value="1"/>
</dbReference>
<keyword evidence="1" id="KW-0732">Signal</keyword>
<dbReference type="EMBL" id="JABBWE010000011">
    <property type="protein sequence ID" value="KAG1799454.1"/>
    <property type="molecule type" value="Genomic_DNA"/>
</dbReference>
<comment type="caution">
    <text evidence="2">The sequence shown here is derived from an EMBL/GenBank/DDBJ whole genome shotgun (WGS) entry which is preliminary data.</text>
</comment>
<reference evidence="2" key="1">
    <citation type="journal article" date="2020" name="New Phytol.">
        <title>Comparative genomics reveals dynamic genome evolution in host specialist ectomycorrhizal fungi.</title>
        <authorList>
            <person name="Lofgren L.A."/>
            <person name="Nguyen N.H."/>
            <person name="Vilgalys R."/>
            <person name="Ruytinx J."/>
            <person name="Liao H.L."/>
            <person name="Branco S."/>
            <person name="Kuo A."/>
            <person name="LaButti K."/>
            <person name="Lipzen A."/>
            <person name="Andreopoulos W."/>
            <person name="Pangilinan J."/>
            <person name="Riley R."/>
            <person name="Hundley H."/>
            <person name="Na H."/>
            <person name="Barry K."/>
            <person name="Grigoriev I.V."/>
            <person name="Stajich J.E."/>
            <person name="Kennedy P.G."/>
        </authorList>
    </citation>
    <scope>NUCLEOTIDE SEQUENCE</scope>
    <source>
        <strain evidence="2">S12</strain>
    </source>
</reference>
<accession>A0A9P7DNX8</accession>
<feature type="signal peptide" evidence="1">
    <location>
        <begin position="1"/>
        <end position="23"/>
    </location>
</feature>
<protein>
    <recommendedName>
        <fullName evidence="4">Hydrophobin</fullName>
    </recommendedName>
</protein>
<dbReference type="GeneID" id="64596059"/>
<dbReference type="Proteomes" id="UP000719766">
    <property type="component" value="Unassembled WGS sequence"/>
</dbReference>
<proteinExistence type="predicted"/>
<keyword evidence="3" id="KW-1185">Reference proteome</keyword>
<evidence type="ECO:0000256" key="1">
    <source>
        <dbReference type="SAM" id="SignalP"/>
    </source>
</evidence>
<dbReference type="RefSeq" id="XP_041163853.1">
    <property type="nucleotide sequence ID" value="XM_041302295.1"/>
</dbReference>
<organism evidence="2 3">
    <name type="scientific">Suillus plorans</name>
    <dbReference type="NCBI Taxonomy" id="116603"/>
    <lineage>
        <taxon>Eukaryota</taxon>
        <taxon>Fungi</taxon>
        <taxon>Dikarya</taxon>
        <taxon>Basidiomycota</taxon>
        <taxon>Agaricomycotina</taxon>
        <taxon>Agaricomycetes</taxon>
        <taxon>Agaricomycetidae</taxon>
        <taxon>Boletales</taxon>
        <taxon>Suillineae</taxon>
        <taxon>Suillaceae</taxon>
        <taxon>Suillus</taxon>
    </lineage>
</organism>